<evidence type="ECO:0000313" key="1">
    <source>
        <dbReference type="EMBL" id="KAK2160588.1"/>
    </source>
</evidence>
<dbReference type="Proteomes" id="UP001209878">
    <property type="component" value="Unassembled WGS sequence"/>
</dbReference>
<sequence length="106" mass="12076">MTLHRLQLNDNKTEVFVITTPSSASERSLTDIVTGVSIFKPTTDACNLRVMFDSVLSIKLSWSACLMRMDTYSDVSVKYADLLLHLYSEVFTVFDFQTPQAERFLL</sequence>
<name>A0AAD9JY25_RIDPI</name>
<reference evidence="1" key="1">
    <citation type="journal article" date="2023" name="Mol. Biol. Evol.">
        <title>Third-Generation Sequencing Reveals the Adaptive Role of the Epigenome in Three Deep-Sea Polychaetes.</title>
        <authorList>
            <person name="Perez M."/>
            <person name="Aroh O."/>
            <person name="Sun Y."/>
            <person name="Lan Y."/>
            <person name="Juniper S.K."/>
            <person name="Young C.R."/>
            <person name="Angers B."/>
            <person name="Qian P.Y."/>
        </authorList>
    </citation>
    <scope>NUCLEOTIDE SEQUENCE</scope>
    <source>
        <strain evidence="1">R07B-5</strain>
    </source>
</reference>
<organism evidence="1 2">
    <name type="scientific">Ridgeia piscesae</name>
    <name type="common">Tubeworm</name>
    <dbReference type="NCBI Taxonomy" id="27915"/>
    <lineage>
        <taxon>Eukaryota</taxon>
        <taxon>Metazoa</taxon>
        <taxon>Spiralia</taxon>
        <taxon>Lophotrochozoa</taxon>
        <taxon>Annelida</taxon>
        <taxon>Polychaeta</taxon>
        <taxon>Sedentaria</taxon>
        <taxon>Canalipalpata</taxon>
        <taxon>Sabellida</taxon>
        <taxon>Siboglinidae</taxon>
        <taxon>Ridgeia</taxon>
    </lineage>
</organism>
<comment type="caution">
    <text evidence="1">The sequence shown here is derived from an EMBL/GenBank/DDBJ whole genome shotgun (WGS) entry which is preliminary data.</text>
</comment>
<accession>A0AAD9JY25</accession>
<gene>
    <name evidence="1" type="ORF">NP493_1633g00003</name>
</gene>
<evidence type="ECO:0000313" key="2">
    <source>
        <dbReference type="Proteomes" id="UP001209878"/>
    </source>
</evidence>
<dbReference type="AlphaFoldDB" id="A0AAD9JY25"/>
<dbReference type="EMBL" id="JAODUO010001637">
    <property type="protein sequence ID" value="KAK2160588.1"/>
    <property type="molecule type" value="Genomic_DNA"/>
</dbReference>
<protein>
    <submittedName>
        <fullName evidence="1">Uncharacterized protein</fullName>
    </submittedName>
</protein>
<keyword evidence="2" id="KW-1185">Reference proteome</keyword>
<proteinExistence type="predicted"/>